<proteinExistence type="predicted"/>
<organism evidence="2 3">
    <name type="scientific">Candidatus Choladousia intestinavium</name>
    <dbReference type="NCBI Taxonomy" id="2840727"/>
    <lineage>
        <taxon>Bacteria</taxon>
        <taxon>Bacillati</taxon>
        <taxon>Bacillota</taxon>
        <taxon>Clostridia</taxon>
        <taxon>Lachnospirales</taxon>
        <taxon>Lachnospiraceae</taxon>
        <taxon>Lachnospiraceae incertae sedis</taxon>
        <taxon>Candidatus Choladousia</taxon>
    </lineage>
</organism>
<name>A0A9D1AC83_9FIRM</name>
<dbReference type="PANTHER" id="PTHR33434:SF2">
    <property type="entry name" value="FATTY ACID-BINDING PROTEIN TM_1468"/>
    <property type="match status" value="1"/>
</dbReference>
<dbReference type="Pfam" id="PF02645">
    <property type="entry name" value="DegV"/>
    <property type="match status" value="1"/>
</dbReference>
<gene>
    <name evidence="2" type="ORF">IAB31_06605</name>
</gene>
<dbReference type="EMBL" id="DVGK01000076">
    <property type="protein sequence ID" value="HIR13577.1"/>
    <property type="molecule type" value="Genomic_DNA"/>
</dbReference>
<dbReference type="Gene3D" id="3.40.50.10170">
    <property type="match status" value="1"/>
</dbReference>
<dbReference type="Proteomes" id="UP000886757">
    <property type="component" value="Unassembled WGS sequence"/>
</dbReference>
<protein>
    <submittedName>
        <fullName evidence="2">DegV family protein</fullName>
    </submittedName>
</protein>
<reference evidence="2" key="2">
    <citation type="journal article" date="2021" name="PeerJ">
        <title>Extensive microbial diversity within the chicken gut microbiome revealed by metagenomics and culture.</title>
        <authorList>
            <person name="Gilroy R."/>
            <person name="Ravi A."/>
            <person name="Getino M."/>
            <person name="Pursley I."/>
            <person name="Horton D.L."/>
            <person name="Alikhan N.F."/>
            <person name="Baker D."/>
            <person name="Gharbi K."/>
            <person name="Hall N."/>
            <person name="Watson M."/>
            <person name="Adriaenssens E.M."/>
            <person name="Foster-Nyarko E."/>
            <person name="Jarju S."/>
            <person name="Secka A."/>
            <person name="Antonio M."/>
            <person name="Oren A."/>
            <person name="Chaudhuri R.R."/>
            <person name="La Ragione R."/>
            <person name="Hildebrand F."/>
            <person name="Pallen M.J."/>
        </authorList>
    </citation>
    <scope>NUCLEOTIDE SEQUENCE</scope>
    <source>
        <strain evidence="2">ChiSjej4B22-8148</strain>
    </source>
</reference>
<accession>A0A9D1AC83</accession>
<dbReference type="SUPFAM" id="SSF82549">
    <property type="entry name" value="DAK1/DegV-like"/>
    <property type="match status" value="1"/>
</dbReference>
<dbReference type="GO" id="GO:0008289">
    <property type="term" value="F:lipid binding"/>
    <property type="evidence" value="ECO:0007669"/>
    <property type="project" value="UniProtKB-KW"/>
</dbReference>
<dbReference type="PANTHER" id="PTHR33434">
    <property type="entry name" value="DEGV DOMAIN-CONTAINING PROTEIN DR_1986-RELATED"/>
    <property type="match status" value="1"/>
</dbReference>
<evidence type="ECO:0000313" key="3">
    <source>
        <dbReference type="Proteomes" id="UP000886757"/>
    </source>
</evidence>
<dbReference type="AlphaFoldDB" id="A0A9D1AC83"/>
<evidence type="ECO:0000256" key="1">
    <source>
        <dbReference type="ARBA" id="ARBA00023121"/>
    </source>
</evidence>
<dbReference type="InterPro" id="IPR050270">
    <property type="entry name" value="DegV_domain_contain"/>
</dbReference>
<reference evidence="2" key="1">
    <citation type="submission" date="2020-10" db="EMBL/GenBank/DDBJ databases">
        <authorList>
            <person name="Gilroy R."/>
        </authorList>
    </citation>
    <scope>NUCLEOTIDE SEQUENCE</scope>
    <source>
        <strain evidence="2">ChiSjej4B22-8148</strain>
    </source>
</reference>
<dbReference type="NCBIfam" id="TIGR00762">
    <property type="entry name" value="DegV"/>
    <property type="match status" value="1"/>
</dbReference>
<dbReference type="PROSITE" id="PS51482">
    <property type="entry name" value="DEGV"/>
    <property type="match status" value="1"/>
</dbReference>
<sequence length="278" mass="30394">MVRILVDSASDYSIAEAKEKGIFLVPIEITLAGNTYIEGKNLGRDEFYELLAKTKEFPKTAQPSPQTFLDYFLKVKEAGDELVCILLSSTLSGTFQSAVLAKQMAEYDKIYLVDSLSATYPIKVLADYAFKLAAEGLPGAQIAEEVKKLQPRTRFAAAIDTLDYLQRGGRIGKAAALVGGLAKLKPIITLSPEGTLEVLGKCLGRNKAISFLIHHLKEQKLNPAFPLYSIYTYGNTNSDLFEKRLTAEGFVIQGRFQVGSTIGAHIGPEAFGIVYVTE</sequence>
<comment type="caution">
    <text evidence="2">The sequence shown here is derived from an EMBL/GenBank/DDBJ whole genome shotgun (WGS) entry which is preliminary data.</text>
</comment>
<evidence type="ECO:0000313" key="2">
    <source>
        <dbReference type="EMBL" id="HIR13577.1"/>
    </source>
</evidence>
<dbReference type="InterPro" id="IPR003797">
    <property type="entry name" value="DegV"/>
</dbReference>
<dbReference type="InterPro" id="IPR043168">
    <property type="entry name" value="DegV_C"/>
</dbReference>
<keyword evidence="1" id="KW-0446">Lipid-binding</keyword>
<dbReference type="Gene3D" id="3.30.1180.10">
    <property type="match status" value="1"/>
</dbReference>